<protein>
    <submittedName>
        <fullName evidence="1">Uncharacterized protein</fullName>
    </submittedName>
</protein>
<proteinExistence type="predicted"/>
<reference evidence="1" key="1">
    <citation type="journal article" date="2015" name="Nature">
        <title>Complex archaea that bridge the gap between prokaryotes and eukaryotes.</title>
        <authorList>
            <person name="Spang A."/>
            <person name="Saw J.H."/>
            <person name="Jorgensen S.L."/>
            <person name="Zaremba-Niedzwiedzka K."/>
            <person name="Martijn J."/>
            <person name="Lind A.E."/>
            <person name="van Eijk R."/>
            <person name="Schleper C."/>
            <person name="Guy L."/>
            <person name="Ettema T.J."/>
        </authorList>
    </citation>
    <scope>NUCLEOTIDE SEQUENCE</scope>
</reference>
<accession>A0A0F9ETH5</accession>
<evidence type="ECO:0000313" key="1">
    <source>
        <dbReference type="EMBL" id="KKL69596.1"/>
    </source>
</evidence>
<dbReference type="AlphaFoldDB" id="A0A0F9ETH5"/>
<gene>
    <name evidence="1" type="ORF">LCGC14_2113370</name>
</gene>
<comment type="caution">
    <text evidence="1">The sequence shown here is derived from an EMBL/GenBank/DDBJ whole genome shotgun (WGS) entry which is preliminary data.</text>
</comment>
<dbReference type="EMBL" id="LAZR01026162">
    <property type="protein sequence ID" value="KKL69596.1"/>
    <property type="molecule type" value="Genomic_DNA"/>
</dbReference>
<organism evidence="1">
    <name type="scientific">marine sediment metagenome</name>
    <dbReference type="NCBI Taxonomy" id="412755"/>
    <lineage>
        <taxon>unclassified sequences</taxon>
        <taxon>metagenomes</taxon>
        <taxon>ecological metagenomes</taxon>
    </lineage>
</organism>
<sequence>MSKKIEDTIETLAGRLDTSYLPVPVFIVWRDHTGKAQYAEKGEHPRSLIVSGYTQAVSVTVDDVIVAQFAVQDGGLMDQVAIAKKAIESLTLLAYKKEYVLDE</sequence>
<name>A0A0F9ETH5_9ZZZZ</name>